<dbReference type="AlphaFoldDB" id="A0AAU7QBF4"/>
<dbReference type="SUPFAM" id="SSF53335">
    <property type="entry name" value="S-adenosyl-L-methionine-dependent methyltransferases"/>
    <property type="match status" value="1"/>
</dbReference>
<evidence type="ECO:0000313" key="2">
    <source>
        <dbReference type="EMBL" id="XBS70166.1"/>
    </source>
</evidence>
<gene>
    <name evidence="2" type="ORF">ABK905_02430</name>
</gene>
<name>A0AAU7QBF4_9GAMM</name>
<protein>
    <submittedName>
        <fullName evidence="2">Class I SAM-dependent methyltransferase</fullName>
    </submittedName>
</protein>
<accession>A0AAU7QBF4</accession>
<dbReference type="InterPro" id="IPR013216">
    <property type="entry name" value="Methyltransf_11"/>
</dbReference>
<reference evidence="2" key="1">
    <citation type="submission" date="2024-06" db="EMBL/GenBank/DDBJ databases">
        <authorList>
            <person name="Coelho C."/>
            <person name="Bento M."/>
            <person name="Garcia E."/>
            <person name="Camelo A."/>
            <person name="Brandao I."/>
            <person name="Espirito Santo C."/>
            <person name="Trovao J."/>
            <person name="Verissimo A."/>
            <person name="Costa J."/>
            <person name="Tiago I."/>
        </authorList>
    </citation>
    <scope>NUCLEOTIDE SEQUENCE</scope>
    <source>
        <strain evidence="2">KWT182</strain>
    </source>
</reference>
<dbReference type="InterPro" id="IPR029063">
    <property type="entry name" value="SAM-dependent_MTases_sf"/>
</dbReference>
<dbReference type="GO" id="GO:0032259">
    <property type="term" value="P:methylation"/>
    <property type="evidence" value="ECO:0007669"/>
    <property type="project" value="UniProtKB-KW"/>
</dbReference>
<proteinExistence type="predicted"/>
<dbReference type="GO" id="GO:0008757">
    <property type="term" value="F:S-adenosylmethionine-dependent methyltransferase activity"/>
    <property type="evidence" value="ECO:0007669"/>
    <property type="project" value="InterPro"/>
</dbReference>
<dbReference type="EMBL" id="CP157947">
    <property type="protein sequence ID" value="XBS70166.1"/>
    <property type="molecule type" value="Genomic_DNA"/>
</dbReference>
<keyword evidence="2" id="KW-0808">Transferase</keyword>
<organism evidence="2">
    <name type="scientific">Acerihabitans sp. KWT182</name>
    <dbReference type="NCBI Taxonomy" id="3157919"/>
    <lineage>
        <taxon>Bacteria</taxon>
        <taxon>Pseudomonadati</taxon>
        <taxon>Pseudomonadota</taxon>
        <taxon>Gammaproteobacteria</taxon>
        <taxon>Enterobacterales</taxon>
        <taxon>Pectobacteriaceae</taxon>
        <taxon>Acerihabitans</taxon>
    </lineage>
</organism>
<keyword evidence="2" id="KW-0489">Methyltransferase</keyword>
<evidence type="ECO:0000259" key="1">
    <source>
        <dbReference type="Pfam" id="PF08241"/>
    </source>
</evidence>
<dbReference type="Gene3D" id="3.40.50.150">
    <property type="entry name" value="Vaccinia Virus protein VP39"/>
    <property type="match status" value="1"/>
</dbReference>
<dbReference type="Pfam" id="PF08241">
    <property type="entry name" value="Methyltransf_11"/>
    <property type="match status" value="1"/>
</dbReference>
<sequence>MSERFDDGSAGDANYGAIGRDYSRYRRPDPSVASLIKNALWPARTILNVGAGAGSYEPIDLQVTAVEPSASMRAQRPAHLPPAIMGVAEKLPFADGSFDAGMATFTVHQWQDLTQGLKEMRRVIHGPIVILTCDPDELGKSWLNDYAPEMIAVEAKRYPSLTTLAAALGDNVVVNPVPIPLRCSDGFGEAYYGRPEALLDPGARLACSAWSFVPAAVAERFVRDLSRDLASGAWDARYGHLRTQPSFHGSLKLIIGRGEDSPSPAV</sequence>
<feature type="domain" description="Methyltransferase type 11" evidence="1">
    <location>
        <begin position="47"/>
        <end position="124"/>
    </location>
</feature>